<dbReference type="GO" id="GO:0004674">
    <property type="term" value="F:protein serine/threonine kinase activity"/>
    <property type="evidence" value="ECO:0007669"/>
    <property type="project" value="UniProtKB-EC"/>
</dbReference>
<dbReference type="PANTHER" id="PTHR48054">
    <property type="entry name" value="RECEPTOR KINASE-LIKE PROTEIN XA21"/>
    <property type="match status" value="1"/>
</dbReference>
<dbReference type="PANTHER" id="PTHR48054:SF47">
    <property type="entry name" value="OS06G0179800 PROTEIN"/>
    <property type="match status" value="1"/>
</dbReference>
<dbReference type="Pfam" id="PF07714">
    <property type="entry name" value="PK_Tyr_Ser-Thr"/>
    <property type="match status" value="1"/>
</dbReference>
<evidence type="ECO:0000259" key="8">
    <source>
        <dbReference type="Pfam" id="PF23598"/>
    </source>
</evidence>
<dbReference type="FunFam" id="3.80.10.10:FF:000095">
    <property type="entry name" value="LRR receptor-like serine/threonine-protein kinase GSO1"/>
    <property type="match status" value="1"/>
</dbReference>
<evidence type="ECO:0000259" key="7">
    <source>
        <dbReference type="Pfam" id="PF07714"/>
    </source>
</evidence>
<keyword evidence="6" id="KW-0472">Membrane</keyword>
<dbReference type="SUPFAM" id="SSF52058">
    <property type="entry name" value="L domain-like"/>
    <property type="match status" value="2"/>
</dbReference>
<evidence type="ECO:0000256" key="1">
    <source>
        <dbReference type="ARBA" id="ARBA00004167"/>
    </source>
</evidence>
<reference evidence="9 10" key="1">
    <citation type="submission" date="2024-11" db="EMBL/GenBank/DDBJ databases">
        <title>A near-complete genome assembly of Cinchona calisaya.</title>
        <authorList>
            <person name="Lian D.C."/>
            <person name="Zhao X.W."/>
            <person name="Wei L."/>
        </authorList>
    </citation>
    <scope>NUCLEOTIDE SEQUENCE [LARGE SCALE GENOMIC DNA]</scope>
    <source>
        <tissue evidence="9">Nenye</tissue>
    </source>
</reference>
<name>A0ABD3AGF4_9GENT</name>
<dbReference type="InterPro" id="IPR001245">
    <property type="entry name" value="Ser-Thr/Tyr_kinase_cat_dom"/>
</dbReference>
<dbReference type="InterPro" id="IPR032675">
    <property type="entry name" value="LRR_dom_sf"/>
</dbReference>
<evidence type="ECO:0008006" key="11">
    <source>
        <dbReference type="Google" id="ProtNLM"/>
    </source>
</evidence>
<dbReference type="SUPFAM" id="SSF56112">
    <property type="entry name" value="Protein kinase-like (PK-like)"/>
    <property type="match status" value="1"/>
</dbReference>
<comment type="caution">
    <text evidence="9">The sequence shown here is derived from an EMBL/GenBank/DDBJ whole genome shotgun (WGS) entry which is preliminary data.</text>
</comment>
<keyword evidence="2" id="KW-0433">Leucine-rich repeat</keyword>
<gene>
    <name evidence="9" type="ORF">ACH5RR_010193</name>
</gene>
<evidence type="ECO:0000256" key="4">
    <source>
        <dbReference type="ARBA" id="ARBA00022737"/>
    </source>
</evidence>
<dbReference type="Gene3D" id="3.80.10.10">
    <property type="entry name" value="Ribonuclease Inhibitor"/>
    <property type="match status" value="2"/>
</dbReference>
<sequence>MLGLSKNSFSGEFPPALYNMTWLKLLSLSFNNFFGSLKSDFGLALPNFQRLYLAENFFSGSISASLSNASGLLQFDIPFNNFTGNVPTNYGNLNSLWWFNVLNNNLGSGAPADFSFIISLTNCSSLQLLDFAHNQFAGMLPKSITNLSTQLTHLLIDQNRIGGNIPEEITNLVNLTYLGMGSNLLEGKIPTSIGKLSKLEELVLESNQLTGELPDSIGNISRMLHIFVDDNRLQGSIPSSLGNLKYLLHLEFSLNKFTGILPRELMELPSLTDVLNVSSNLLRGPLPLDFGNWSNLVALDFSYNKFSGTIPSTLGKCLALEQLYMQGNSLEGSIPDLSGLKNIQFLDLSSNNLSGKIPTYMEDLPSLLNLNISLNNLEGEYCFILGNITTVVLGVFLFSSEKAEARVRVLPIYNRDANFNRFSSLGIKGTLGYAAPEYGMGYRVSTLGDVYSYGILLLEIFTGRRPTDEMFKDNMDLHRYVKMALPDKIMDIVDHSALLGGSGKDASAESLNEI</sequence>
<accession>A0ABD3AGF4</accession>
<feature type="domain" description="Disease resistance R13L4/SHOC-2-like LRR" evidence="8">
    <location>
        <begin position="167"/>
        <end position="390"/>
    </location>
</feature>
<dbReference type="InterPro" id="IPR011009">
    <property type="entry name" value="Kinase-like_dom_sf"/>
</dbReference>
<dbReference type="Proteomes" id="UP001630127">
    <property type="component" value="Unassembled WGS sequence"/>
</dbReference>
<comment type="subcellular location">
    <subcellularLocation>
        <location evidence="1">Membrane</location>
        <topology evidence="1">Single-pass membrane protein</topology>
    </subcellularLocation>
</comment>
<dbReference type="Pfam" id="PF00560">
    <property type="entry name" value="LRR_1"/>
    <property type="match status" value="1"/>
</dbReference>
<dbReference type="Pfam" id="PF23598">
    <property type="entry name" value="LRR_14"/>
    <property type="match status" value="1"/>
</dbReference>
<keyword evidence="4" id="KW-0677">Repeat</keyword>
<dbReference type="InterPro" id="IPR001611">
    <property type="entry name" value="Leu-rich_rpt"/>
</dbReference>
<proteinExistence type="predicted"/>
<evidence type="ECO:0000313" key="10">
    <source>
        <dbReference type="Proteomes" id="UP001630127"/>
    </source>
</evidence>
<dbReference type="GO" id="GO:0016020">
    <property type="term" value="C:membrane"/>
    <property type="evidence" value="ECO:0007669"/>
    <property type="project" value="UniProtKB-SubCell"/>
</dbReference>
<dbReference type="EMBL" id="JBJUIK010000004">
    <property type="protein sequence ID" value="KAL3530871.1"/>
    <property type="molecule type" value="Genomic_DNA"/>
</dbReference>
<evidence type="ECO:0000256" key="3">
    <source>
        <dbReference type="ARBA" id="ARBA00022692"/>
    </source>
</evidence>
<dbReference type="InterPro" id="IPR055414">
    <property type="entry name" value="LRR_R13L4/SHOC2-like"/>
</dbReference>
<organism evidence="9 10">
    <name type="scientific">Cinchona calisaya</name>
    <dbReference type="NCBI Taxonomy" id="153742"/>
    <lineage>
        <taxon>Eukaryota</taxon>
        <taxon>Viridiplantae</taxon>
        <taxon>Streptophyta</taxon>
        <taxon>Embryophyta</taxon>
        <taxon>Tracheophyta</taxon>
        <taxon>Spermatophyta</taxon>
        <taxon>Magnoliopsida</taxon>
        <taxon>eudicotyledons</taxon>
        <taxon>Gunneridae</taxon>
        <taxon>Pentapetalae</taxon>
        <taxon>asterids</taxon>
        <taxon>lamiids</taxon>
        <taxon>Gentianales</taxon>
        <taxon>Rubiaceae</taxon>
        <taxon>Cinchonoideae</taxon>
        <taxon>Cinchoneae</taxon>
        <taxon>Cinchona</taxon>
    </lineage>
</organism>
<evidence type="ECO:0000256" key="2">
    <source>
        <dbReference type="ARBA" id="ARBA00022614"/>
    </source>
</evidence>
<keyword evidence="10" id="KW-1185">Reference proteome</keyword>
<keyword evidence="5" id="KW-1133">Transmembrane helix</keyword>
<evidence type="ECO:0000256" key="5">
    <source>
        <dbReference type="ARBA" id="ARBA00022989"/>
    </source>
</evidence>
<evidence type="ECO:0000256" key="6">
    <source>
        <dbReference type="ARBA" id="ARBA00023136"/>
    </source>
</evidence>
<keyword evidence="3" id="KW-0812">Transmembrane</keyword>
<dbReference type="Gene3D" id="1.10.510.10">
    <property type="entry name" value="Transferase(Phosphotransferase) domain 1"/>
    <property type="match status" value="1"/>
</dbReference>
<feature type="domain" description="Serine-threonine/tyrosine-protein kinase catalytic" evidence="7">
    <location>
        <begin position="431"/>
        <end position="480"/>
    </location>
</feature>
<dbReference type="AlphaFoldDB" id="A0ABD3AGF4"/>
<protein>
    <recommendedName>
        <fullName evidence="11">Protein kinase domain-containing protein</fullName>
    </recommendedName>
</protein>
<evidence type="ECO:0000313" key="9">
    <source>
        <dbReference type="EMBL" id="KAL3530871.1"/>
    </source>
</evidence>
<dbReference type="InterPro" id="IPR052592">
    <property type="entry name" value="LRR-RLK"/>
</dbReference>